<dbReference type="RefSeq" id="WP_197710303.1">
    <property type="nucleotide sequence ID" value="NZ_AP019697.1"/>
</dbReference>
<dbReference type="KEGG" id="dho:Dia5BBH33_20060"/>
<protein>
    <recommendedName>
        <fullName evidence="3">Cyclase</fullName>
    </recommendedName>
</protein>
<name>A0A8D4UW33_9FIRM</name>
<keyword evidence="2" id="KW-1185">Reference proteome</keyword>
<dbReference type="InterPro" id="IPR037175">
    <property type="entry name" value="KFase_sf"/>
</dbReference>
<proteinExistence type="predicted"/>
<dbReference type="Gene3D" id="3.50.30.50">
    <property type="entry name" value="Putative cyclase"/>
    <property type="match status" value="1"/>
</dbReference>
<gene>
    <name evidence="1" type="ORF">Dia5BBH33_20060</name>
</gene>
<reference evidence="2" key="1">
    <citation type="submission" date="2019-05" db="EMBL/GenBank/DDBJ databases">
        <title>Complete genome sequencing of Dialister sp. strain 5BBH33.</title>
        <authorList>
            <person name="Sakamoto M."/>
            <person name="Murakami T."/>
            <person name="Mori H."/>
        </authorList>
    </citation>
    <scope>NUCLEOTIDE SEQUENCE [LARGE SCALE GENOMIC DNA]</scope>
    <source>
        <strain evidence="2">5BBH33</strain>
    </source>
</reference>
<accession>A0A8D4UW33</accession>
<organism evidence="1 2">
    <name type="scientific">Dialister hominis</name>
    <dbReference type="NCBI Taxonomy" id="2582419"/>
    <lineage>
        <taxon>Bacteria</taxon>
        <taxon>Bacillati</taxon>
        <taxon>Bacillota</taxon>
        <taxon>Negativicutes</taxon>
        <taxon>Veillonellales</taxon>
        <taxon>Veillonellaceae</taxon>
        <taxon>Dialister</taxon>
    </lineage>
</organism>
<evidence type="ECO:0000313" key="1">
    <source>
        <dbReference type="EMBL" id="BBK26071.1"/>
    </source>
</evidence>
<dbReference type="Proteomes" id="UP000320585">
    <property type="component" value="Chromosome"/>
</dbReference>
<dbReference type="EMBL" id="AP019697">
    <property type="protein sequence ID" value="BBK26071.1"/>
    <property type="molecule type" value="Genomic_DNA"/>
</dbReference>
<dbReference type="SUPFAM" id="SSF102198">
    <property type="entry name" value="Putative cyclase"/>
    <property type="match status" value="1"/>
</dbReference>
<evidence type="ECO:0008006" key="3">
    <source>
        <dbReference type="Google" id="ProtNLM"/>
    </source>
</evidence>
<dbReference type="GO" id="GO:0019441">
    <property type="term" value="P:L-tryptophan catabolic process to kynurenine"/>
    <property type="evidence" value="ECO:0007669"/>
    <property type="project" value="InterPro"/>
</dbReference>
<dbReference type="GO" id="GO:0004061">
    <property type="term" value="F:arylformamidase activity"/>
    <property type="evidence" value="ECO:0007669"/>
    <property type="project" value="InterPro"/>
</dbReference>
<sequence>MVDLHISLIGVDFAGIRRGREHPVKDQYCADHGVFVIENMCNLRELLNKDVIMNTYPMRYQGMTGLPCRVVAETM</sequence>
<evidence type="ECO:0000313" key="2">
    <source>
        <dbReference type="Proteomes" id="UP000320585"/>
    </source>
</evidence>
<dbReference type="GeneID" id="92717415"/>
<dbReference type="AlphaFoldDB" id="A0A8D4UW33"/>